<organism evidence="2 3">
    <name type="scientific">Callithrix jacchus</name>
    <name type="common">White-tufted-ear marmoset</name>
    <name type="synonym">Simia Jacchus</name>
    <dbReference type="NCBI Taxonomy" id="9483"/>
    <lineage>
        <taxon>Eukaryota</taxon>
        <taxon>Metazoa</taxon>
        <taxon>Chordata</taxon>
        <taxon>Craniata</taxon>
        <taxon>Vertebrata</taxon>
        <taxon>Euteleostomi</taxon>
        <taxon>Mammalia</taxon>
        <taxon>Eutheria</taxon>
        <taxon>Euarchontoglires</taxon>
        <taxon>Primates</taxon>
        <taxon>Haplorrhini</taxon>
        <taxon>Platyrrhini</taxon>
        <taxon>Cebidae</taxon>
        <taxon>Callitrichinae</taxon>
        <taxon>Callithrix</taxon>
        <taxon>Callithrix</taxon>
    </lineage>
</organism>
<name>A0A8I4A5M7_CALJA</name>
<reference evidence="2" key="3">
    <citation type="submission" date="2025-09" db="UniProtKB">
        <authorList>
            <consortium name="Ensembl"/>
        </authorList>
    </citation>
    <scope>IDENTIFICATION</scope>
</reference>
<keyword evidence="1" id="KW-0732">Signal</keyword>
<dbReference type="Proteomes" id="UP000008225">
    <property type="component" value="Chromosome 10"/>
</dbReference>
<reference evidence="2" key="2">
    <citation type="submission" date="2025-08" db="UniProtKB">
        <authorList>
            <consortium name="Ensembl"/>
        </authorList>
    </citation>
    <scope>IDENTIFICATION</scope>
</reference>
<reference evidence="2 3" key="1">
    <citation type="submission" date="2009-03" db="EMBL/GenBank/DDBJ databases">
        <authorList>
            <person name="Warren W."/>
            <person name="Ye L."/>
            <person name="Minx P."/>
            <person name="Worley K."/>
            <person name="Gibbs R."/>
            <person name="Wilson R.K."/>
        </authorList>
    </citation>
    <scope>NUCLEOTIDE SEQUENCE [LARGE SCALE GENOMIC DNA]</scope>
</reference>
<protein>
    <submittedName>
        <fullName evidence="2">Uncharacterized protein</fullName>
    </submittedName>
</protein>
<sequence>MCLPNPPGMLPLLVLYLLSLPEPHNTSSNPLIWRFYLTENYTKTTHICNTPPYSHNHLLATFDCPPTGCNSPIFLNFTNFNIDRASYIFMDYNPAFCFLYDQEGACKTSSYLNCMGCTWSSCTIHPSLPNRNHRNSKLKYHRTPNSLGYPYLSLQIPDPSNSRWTTLQKAAVYDTVSTGYPSSHLYIWKTLIALAPNLKKIHSSIHTQEQALTQQLQPSSQPFSWLTLLNEGLKITNQLANRTSLPNLSSCLMCATLGQTPLVAVPSNTHANSSIPPSQATPIADVEVSLPPNQQIPVCYGNSSPTCNRTIPITTNLTTPHRTFLWCNRTLFKTLNSSTHSPSLCLPVTLVPRLTI</sequence>
<dbReference type="Ensembl" id="ENSCJAT00000135256.1">
    <property type="protein sequence ID" value="ENSCJAP00000091852.1"/>
    <property type="gene ID" value="ENSCJAG00000074511.1"/>
</dbReference>
<dbReference type="GeneTree" id="ENSGT00690000102286"/>
<evidence type="ECO:0000313" key="3">
    <source>
        <dbReference type="Proteomes" id="UP000008225"/>
    </source>
</evidence>
<proteinExistence type="predicted"/>
<dbReference type="AlphaFoldDB" id="A0A8I4A5M7"/>
<evidence type="ECO:0000256" key="1">
    <source>
        <dbReference type="SAM" id="SignalP"/>
    </source>
</evidence>
<feature type="chain" id="PRO_5035286511" evidence="1">
    <location>
        <begin position="29"/>
        <end position="356"/>
    </location>
</feature>
<keyword evidence="3" id="KW-1185">Reference proteome</keyword>
<evidence type="ECO:0000313" key="2">
    <source>
        <dbReference type="Ensembl" id="ENSCJAP00000091852.1"/>
    </source>
</evidence>
<accession>A0A8I4A5M7</accession>
<feature type="signal peptide" evidence="1">
    <location>
        <begin position="1"/>
        <end position="28"/>
    </location>
</feature>